<feature type="transmembrane region" description="Helical" evidence="5">
    <location>
        <begin position="141"/>
        <end position="159"/>
    </location>
</feature>
<evidence type="ECO:0000256" key="4">
    <source>
        <dbReference type="ARBA" id="ARBA00023136"/>
    </source>
</evidence>
<evidence type="ECO:0000313" key="7">
    <source>
        <dbReference type="Proteomes" id="UP000462621"/>
    </source>
</evidence>
<keyword evidence="4 5" id="KW-0472">Membrane</keyword>
<dbReference type="InterPro" id="IPR002797">
    <property type="entry name" value="Polysacc_synth"/>
</dbReference>
<sequence length="419" mass="47535">MNKLTWNIIWLIFDKLITLLGGFLITVLTARYLGPEKIGIINYFLAILAFIVPITQFGGDILIFLKSAKNEQSGKMLINHTKNMRRLLFTVSFAAIYLFTYQDYNQYDRLILVILGVASFYQSYDLYKFYFNGVMRSKENVISGQAGVLASLLLRSIFVFFKLPYYFFALPYVALYIIPFWYRKYRIKAKGIETAKYATQFKGYFLKNGFPILISSLSILVYIKVGQIMLGTFLTNKEVGLYTSALTLAQCWQFVPLALIMSFISKSVSSSTFKDKGFRLCFLASTLCSVPFLLATYFLAQPIIEATYGKAFLEAQSLLFLLTLTTMFSLYGTISSRIIIDAGGNKYMMMKSLVVSIMSVGLSYWFVKEYGLIGAGYAALISEAVSGTVGNYFFKKSNIFKLQYSMLMSKKDILSFVKG</sequence>
<feature type="transmembrane region" description="Helical" evidence="5">
    <location>
        <begin position="110"/>
        <end position="129"/>
    </location>
</feature>
<feature type="transmembrane region" description="Helical" evidence="5">
    <location>
        <begin position="12"/>
        <end position="34"/>
    </location>
</feature>
<comment type="subcellular location">
    <subcellularLocation>
        <location evidence="1">Membrane</location>
        <topology evidence="1">Multi-pass membrane protein</topology>
    </subcellularLocation>
</comment>
<feature type="transmembrane region" description="Helical" evidence="5">
    <location>
        <begin position="165"/>
        <end position="183"/>
    </location>
</feature>
<evidence type="ECO:0000256" key="5">
    <source>
        <dbReference type="SAM" id="Phobius"/>
    </source>
</evidence>
<gene>
    <name evidence="6" type="ORF">F9817_22415</name>
</gene>
<dbReference type="Proteomes" id="UP000462621">
    <property type="component" value="Unassembled WGS sequence"/>
</dbReference>
<feature type="transmembrane region" description="Helical" evidence="5">
    <location>
        <begin position="277"/>
        <end position="299"/>
    </location>
</feature>
<dbReference type="PANTHER" id="PTHR43424:SF1">
    <property type="entry name" value="LOCUS PUTATIVE PROTEIN 1-RELATED"/>
    <property type="match status" value="1"/>
</dbReference>
<dbReference type="Pfam" id="PF01943">
    <property type="entry name" value="Polysacc_synt"/>
    <property type="match status" value="1"/>
</dbReference>
<protein>
    <submittedName>
        <fullName evidence="6">Oligosaccharide flippase family protein</fullName>
    </submittedName>
</protein>
<organism evidence="6 7">
    <name type="scientific">Vibrio eleionomae</name>
    <dbReference type="NCBI Taxonomy" id="2653505"/>
    <lineage>
        <taxon>Bacteria</taxon>
        <taxon>Pseudomonadati</taxon>
        <taxon>Pseudomonadota</taxon>
        <taxon>Gammaproteobacteria</taxon>
        <taxon>Vibrionales</taxon>
        <taxon>Vibrionaceae</taxon>
        <taxon>Vibrio</taxon>
    </lineage>
</organism>
<dbReference type="EMBL" id="WEKT01000081">
    <property type="protein sequence ID" value="MZI95944.1"/>
    <property type="molecule type" value="Genomic_DNA"/>
</dbReference>
<feature type="transmembrane region" description="Helical" evidence="5">
    <location>
        <begin position="319"/>
        <end position="340"/>
    </location>
</feature>
<feature type="transmembrane region" description="Helical" evidence="5">
    <location>
        <begin position="204"/>
        <end position="225"/>
    </location>
</feature>
<evidence type="ECO:0000256" key="2">
    <source>
        <dbReference type="ARBA" id="ARBA00022692"/>
    </source>
</evidence>
<evidence type="ECO:0000256" key="3">
    <source>
        <dbReference type="ARBA" id="ARBA00022989"/>
    </source>
</evidence>
<proteinExistence type="predicted"/>
<feature type="transmembrane region" description="Helical" evidence="5">
    <location>
        <begin position="86"/>
        <end position="104"/>
    </location>
</feature>
<dbReference type="PANTHER" id="PTHR43424">
    <property type="entry name" value="LOCUS PUTATIVE PROTEIN 1-RELATED"/>
    <property type="match status" value="1"/>
</dbReference>
<feature type="transmembrane region" description="Helical" evidence="5">
    <location>
        <begin position="245"/>
        <end position="265"/>
    </location>
</feature>
<evidence type="ECO:0000256" key="1">
    <source>
        <dbReference type="ARBA" id="ARBA00004141"/>
    </source>
</evidence>
<feature type="transmembrane region" description="Helical" evidence="5">
    <location>
        <begin position="372"/>
        <end position="394"/>
    </location>
</feature>
<name>A0A7X4LQ49_9VIBR</name>
<keyword evidence="3 5" id="KW-1133">Transmembrane helix</keyword>
<dbReference type="RefSeq" id="WP_161158438.1">
    <property type="nucleotide sequence ID" value="NZ_WEKT01000081.1"/>
</dbReference>
<dbReference type="AlphaFoldDB" id="A0A7X4LQ49"/>
<keyword evidence="2 5" id="KW-0812">Transmembrane</keyword>
<comment type="caution">
    <text evidence="6">The sequence shown here is derived from an EMBL/GenBank/DDBJ whole genome shotgun (WGS) entry which is preliminary data.</text>
</comment>
<reference evidence="6 7" key="1">
    <citation type="submission" date="2019-10" db="EMBL/GenBank/DDBJ databases">
        <title>Vibrio sp. nov. isolated from a shrimp pond.</title>
        <authorList>
            <person name="Gomez-Gil B."/>
            <person name="Enciso-Ibarra J."/>
            <person name="Enciso-Ibarra K."/>
            <person name="Bolan-Mejia C."/>
        </authorList>
    </citation>
    <scope>NUCLEOTIDE SEQUENCE [LARGE SCALE GENOMIC DNA]</scope>
    <source>
        <strain evidence="6 7">CAIM 722</strain>
    </source>
</reference>
<evidence type="ECO:0000313" key="6">
    <source>
        <dbReference type="EMBL" id="MZI95944.1"/>
    </source>
</evidence>
<feature type="transmembrane region" description="Helical" evidence="5">
    <location>
        <begin position="40"/>
        <end position="65"/>
    </location>
</feature>
<keyword evidence="7" id="KW-1185">Reference proteome</keyword>
<feature type="transmembrane region" description="Helical" evidence="5">
    <location>
        <begin position="347"/>
        <end position="366"/>
    </location>
</feature>
<dbReference type="InterPro" id="IPR052556">
    <property type="entry name" value="PolySynth_Transporter"/>
</dbReference>
<accession>A0A7X4LQ49</accession>
<dbReference type="GO" id="GO:0016020">
    <property type="term" value="C:membrane"/>
    <property type="evidence" value="ECO:0007669"/>
    <property type="project" value="UniProtKB-SubCell"/>
</dbReference>